<reference evidence="4" key="1">
    <citation type="submission" date="2014-11" db="EMBL/GenBank/DDBJ databases">
        <authorList>
            <person name="Otto D Thomas"/>
            <person name="Naeem Raeece"/>
        </authorList>
    </citation>
    <scope>NUCLEOTIDE SEQUENCE</scope>
</reference>
<dbReference type="EMBL" id="CDMZ01000723">
    <property type="protein sequence ID" value="CEM20216.1"/>
    <property type="molecule type" value="Genomic_DNA"/>
</dbReference>
<dbReference type="PANTHER" id="PTHR24198:SF165">
    <property type="entry name" value="ANKYRIN REPEAT-CONTAINING PROTEIN-RELATED"/>
    <property type="match status" value="1"/>
</dbReference>
<sequence>MLKLTHFALLHCRFAARRTVPSQTCSSLPSHSAVSAVSSSPGLRLPFLGLFEICRAMSASTEAAAIPPLQKFPVPEAQTPLAIAARDGQLDVLSAASVDELNTPDANKNTAIVWATEGGQMEAVKLLLSKGVDVNHRGFLGNSALHRAARNGHAEIAKLLLETEGIQPNHPNDKQQYAMHFAAFQKKMEVIKVMLAAGMDTTVVDRKGRTPAEDTSDPEIRDAILKAREAVAGKV</sequence>
<feature type="repeat" description="ANK" evidence="3">
    <location>
        <begin position="174"/>
        <end position="206"/>
    </location>
</feature>
<gene>
    <name evidence="4" type="ORF">Cvel_19314</name>
</gene>
<dbReference type="SUPFAM" id="SSF48403">
    <property type="entry name" value="Ankyrin repeat"/>
    <property type="match status" value="1"/>
</dbReference>
<feature type="repeat" description="ANK" evidence="3">
    <location>
        <begin position="107"/>
        <end position="139"/>
    </location>
</feature>
<dbReference type="Pfam" id="PF12796">
    <property type="entry name" value="Ank_2"/>
    <property type="match status" value="1"/>
</dbReference>
<proteinExistence type="predicted"/>
<dbReference type="InterPro" id="IPR036770">
    <property type="entry name" value="Ankyrin_rpt-contain_sf"/>
</dbReference>
<dbReference type="PhylomeDB" id="A0A0G4FXS7"/>
<dbReference type="PROSITE" id="PS50297">
    <property type="entry name" value="ANK_REP_REGION"/>
    <property type="match status" value="2"/>
</dbReference>
<evidence type="ECO:0000313" key="4">
    <source>
        <dbReference type="EMBL" id="CEM20216.1"/>
    </source>
</evidence>
<dbReference type="PANTHER" id="PTHR24198">
    <property type="entry name" value="ANKYRIN REPEAT AND PROTEIN KINASE DOMAIN-CONTAINING PROTEIN"/>
    <property type="match status" value="1"/>
</dbReference>
<protein>
    <submittedName>
        <fullName evidence="4">Uncharacterized protein</fullName>
    </submittedName>
</protein>
<evidence type="ECO:0000256" key="3">
    <source>
        <dbReference type="PROSITE-ProRule" id="PRU00023"/>
    </source>
</evidence>
<dbReference type="AlphaFoldDB" id="A0A0G4FXS7"/>
<dbReference type="InterPro" id="IPR002110">
    <property type="entry name" value="Ankyrin_rpt"/>
</dbReference>
<organism evidence="4">
    <name type="scientific">Chromera velia CCMP2878</name>
    <dbReference type="NCBI Taxonomy" id="1169474"/>
    <lineage>
        <taxon>Eukaryota</taxon>
        <taxon>Sar</taxon>
        <taxon>Alveolata</taxon>
        <taxon>Colpodellida</taxon>
        <taxon>Chromeraceae</taxon>
        <taxon>Chromera</taxon>
    </lineage>
</organism>
<evidence type="ECO:0000256" key="1">
    <source>
        <dbReference type="ARBA" id="ARBA00022737"/>
    </source>
</evidence>
<dbReference type="PRINTS" id="PR01415">
    <property type="entry name" value="ANKYRIN"/>
</dbReference>
<dbReference type="Gene3D" id="1.25.40.20">
    <property type="entry name" value="Ankyrin repeat-containing domain"/>
    <property type="match status" value="1"/>
</dbReference>
<evidence type="ECO:0000256" key="2">
    <source>
        <dbReference type="ARBA" id="ARBA00023043"/>
    </source>
</evidence>
<keyword evidence="2 3" id="KW-0040">ANK repeat</keyword>
<keyword evidence="1" id="KW-0677">Repeat</keyword>
<dbReference type="VEuPathDB" id="CryptoDB:Cvel_19314"/>
<dbReference type="SMART" id="SM00248">
    <property type="entry name" value="ANK"/>
    <property type="match status" value="3"/>
</dbReference>
<feature type="repeat" description="ANK" evidence="3">
    <location>
        <begin position="140"/>
        <end position="162"/>
    </location>
</feature>
<name>A0A0G4FXS7_9ALVE</name>
<dbReference type="PROSITE" id="PS50088">
    <property type="entry name" value="ANK_REPEAT"/>
    <property type="match status" value="3"/>
</dbReference>
<accession>A0A0G4FXS7</accession>